<dbReference type="Pfam" id="PF24570">
    <property type="entry name" value="BACK_BPM_SPOP"/>
    <property type="match status" value="1"/>
</dbReference>
<dbReference type="Proteomes" id="UP001291926">
    <property type="component" value="Unassembled WGS sequence"/>
</dbReference>
<comment type="pathway">
    <text evidence="1">Protein modification; protein ubiquitination.</text>
</comment>
<name>A0ABR0DR67_9LAMI</name>
<dbReference type="SUPFAM" id="SSF49599">
    <property type="entry name" value="TRAF domain-like"/>
    <property type="match status" value="1"/>
</dbReference>
<proteinExistence type="inferred from homology"/>
<dbReference type="InterPro" id="IPR002083">
    <property type="entry name" value="MATH/TRAF_dom"/>
</dbReference>
<keyword evidence="5" id="KW-1185">Reference proteome</keyword>
<feature type="domain" description="MATH" evidence="3">
    <location>
        <begin position="19"/>
        <end position="157"/>
    </location>
</feature>
<comment type="similarity">
    <text evidence="2">Belongs to the Tdpoz family.</text>
</comment>
<dbReference type="EMBL" id="JAYDYQ010001087">
    <property type="protein sequence ID" value="KAK4491308.1"/>
    <property type="molecule type" value="Genomic_DNA"/>
</dbReference>
<comment type="caution">
    <text evidence="4">The sequence shown here is derived from an EMBL/GenBank/DDBJ whole genome shotgun (WGS) entry which is preliminary data.</text>
</comment>
<evidence type="ECO:0000313" key="4">
    <source>
        <dbReference type="EMBL" id="KAK4491308.1"/>
    </source>
</evidence>
<dbReference type="CDD" id="cd00121">
    <property type="entry name" value="MATH"/>
    <property type="match status" value="1"/>
</dbReference>
<evidence type="ECO:0000313" key="5">
    <source>
        <dbReference type="Proteomes" id="UP001291926"/>
    </source>
</evidence>
<dbReference type="Gene3D" id="2.60.210.10">
    <property type="entry name" value="Apoptosis, Tumor Necrosis Factor Receptor Associated Protein 2, Chain A"/>
    <property type="match status" value="1"/>
</dbReference>
<gene>
    <name evidence="4" type="ORF">RD792_002044</name>
</gene>
<accession>A0ABR0DR67</accession>
<sequence>MTSAVFNSTRSISKSVAMNASHTLEIQGFSSTKGMPVGKFISSNTFSVGGHRWKIQFYPNGMKMKADKSGGDIYVSLYIKLVSKCEEGVEAYFGYVLFDQNGNKWHKQRDGKFTIGPYMGGPFTVKNMRGHLRFYKRTALEASRFITDDCLTIECTVGVVEKSLDVPKTFAQSLPLSDLGQSYAHLLESKARLDENIAVNTAASTLALAERHGCFQLKLTCLDFIGLPENSKAVMQTDGFKNLKENYPAVTDHLLNYVANGQSIQEVDKESFSCYRGVAHICSLAKRLLFRLFGTV</sequence>
<reference evidence="4 5" key="1">
    <citation type="journal article" date="2023" name="bioRxiv">
        <title>Genome report: Whole genome sequence and annotation of Penstemon davidsonii.</title>
        <authorList>
            <person name="Ostevik K.L."/>
            <person name="Alabady M."/>
            <person name="Zhang M."/>
            <person name="Rausher M.D."/>
        </authorList>
    </citation>
    <scope>NUCLEOTIDE SEQUENCE [LARGE SCALE GENOMIC DNA]</scope>
    <source>
        <strain evidence="4">DNT005</strain>
        <tissue evidence="4">Whole leaf</tissue>
    </source>
</reference>
<evidence type="ECO:0000256" key="1">
    <source>
        <dbReference type="ARBA" id="ARBA00004906"/>
    </source>
</evidence>
<dbReference type="PANTHER" id="PTHR26379">
    <property type="entry name" value="BTB/POZ AND MATH DOMAIN-CONTAINING PROTEIN 1"/>
    <property type="match status" value="1"/>
</dbReference>
<dbReference type="InterPro" id="IPR056423">
    <property type="entry name" value="BACK_BPM_SPOP"/>
</dbReference>
<dbReference type="Pfam" id="PF22486">
    <property type="entry name" value="MATH_2"/>
    <property type="match status" value="1"/>
</dbReference>
<dbReference type="PANTHER" id="PTHR26379:SF187">
    <property type="entry name" value="OS07G0655300 PROTEIN"/>
    <property type="match status" value="1"/>
</dbReference>
<evidence type="ECO:0000256" key="2">
    <source>
        <dbReference type="ARBA" id="ARBA00010846"/>
    </source>
</evidence>
<protein>
    <recommendedName>
        <fullName evidence="3">MATH domain-containing protein</fullName>
    </recommendedName>
</protein>
<dbReference type="Gene3D" id="1.25.40.420">
    <property type="match status" value="1"/>
</dbReference>
<dbReference type="InterPro" id="IPR045005">
    <property type="entry name" value="BPM1-6"/>
</dbReference>
<organism evidence="4 5">
    <name type="scientific">Penstemon davidsonii</name>
    <dbReference type="NCBI Taxonomy" id="160366"/>
    <lineage>
        <taxon>Eukaryota</taxon>
        <taxon>Viridiplantae</taxon>
        <taxon>Streptophyta</taxon>
        <taxon>Embryophyta</taxon>
        <taxon>Tracheophyta</taxon>
        <taxon>Spermatophyta</taxon>
        <taxon>Magnoliopsida</taxon>
        <taxon>eudicotyledons</taxon>
        <taxon>Gunneridae</taxon>
        <taxon>Pentapetalae</taxon>
        <taxon>asterids</taxon>
        <taxon>lamiids</taxon>
        <taxon>Lamiales</taxon>
        <taxon>Plantaginaceae</taxon>
        <taxon>Cheloneae</taxon>
        <taxon>Penstemon</taxon>
    </lineage>
</organism>
<dbReference type="PROSITE" id="PS50144">
    <property type="entry name" value="MATH"/>
    <property type="match status" value="1"/>
</dbReference>
<evidence type="ECO:0000259" key="3">
    <source>
        <dbReference type="PROSITE" id="PS50144"/>
    </source>
</evidence>
<dbReference type="InterPro" id="IPR008974">
    <property type="entry name" value="TRAF-like"/>
</dbReference>